<dbReference type="SMART" id="SM01040">
    <property type="entry name" value="Bro-N"/>
    <property type="match status" value="1"/>
</dbReference>
<sequence length="155" mass="18354">MSADEGLIPTVFQRYNRRLRGLLIEKQAWFVIRDLAKLTNSHIGERVTSKLDPDQIRHELLMDSEEKLYLVSESGLYALLLVHFYHPENRSLRQWISTEVLPALRDAQQNNPHLPRRRMEQIEGQPTSVMDWQGKVWVRWTDAVRIMENQVRSLH</sequence>
<dbReference type="AlphaFoldDB" id="A0A5R9ADM2"/>
<dbReference type="PROSITE" id="PS51750">
    <property type="entry name" value="BRO_N"/>
    <property type="match status" value="1"/>
</dbReference>
<dbReference type="InterPro" id="IPR003497">
    <property type="entry name" value="BRO_N_domain"/>
</dbReference>
<evidence type="ECO:0000313" key="2">
    <source>
        <dbReference type="EMBL" id="TLP76713.1"/>
    </source>
</evidence>
<name>A0A5R9ADM2_PSENT</name>
<gene>
    <name evidence="2" type="ORF">FEA48_06245</name>
</gene>
<evidence type="ECO:0000313" key="3">
    <source>
        <dbReference type="Proteomes" id="UP000307510"/>
    </source>
</evidence>
<evidence type="ECO:0000259" key="1">
    <source>
        <dbReference type="PROSITE" id="PS51750"/>
    </source>
</evidence>
<dbReference type="PANTHER" id="PTHR36180:SF2">
    <property type="entry name" value="BRO FAMILY PROTEIN"/>
    <property type="match status" value="1"/>
</dbReference>
<dbReference type="PANTHER" id="PTHR36180">
    <property type="entry name" value="DNA-BINDING PROTEIN-RELATED-RELATED"/>
    <property type="match status" value="1"/>
</dbReference>
<organism evidence="2 3">
    <name type="scientific">Pseudomonas nitroreducens</name>
    <dbReference type="NCBI Taxonomy" id="46680"/>
    <lineage>
        <taxon>Bacteria</taxon>
        <taxon>Pseudomonadati</taxon>
        <taxon>Pseudomonadota</taxon>
        <taxon>Gammaproteobacteria</taxon>
        <taxon>Pseudomonadales</taxon>
        <taxon>Pseudomonadaceae</taxon>
        <taxon>Pseudomonas</taxon>
    </lineage>
</organism>
<feature type="domain" description="Bro-N" evidence="1">
    <location>
        <begin position="5"/>
        <end position="108"/>
    </location>
</feature>
<proteinExistence type="predicted"/>
<accession>A0A5R9ADM2</accession>
<reference evidence="3" key="2">
    <citation type="submission" date="2019-06" db="EMBL/GenBank/DDBJ databases">
        <title>AzeR, a transcriptional regulator that responds to azelaic acid in Pseudomonas nitroreducens.</title>
        <authorList>
            <person name="Bez C."/>
            <person name="Javvadi S.G."/>
            <person name="Bertani I."/>
            <person name="Devescovi G."/>
            <person name="Studholme D.J."/>
            <person name="Geller A."/>
            <person name="Levy A."/>
            <person name="Venturi V."/>
        </authorList>
    </citation>
    <scope>NUCLEOTIDE SEQUENCE [LARGE SCALE GENOMIC DNA]</scope>
    <source>
        <strain evidence="3">DSM 9128</strain>
    </source>
</reference>
<dbReference type="Proteomes" id="UP000307510">
    <property type="component" value="Unassembled WGS sequence"/>
</dbReference>
<dbReference type="Pfam" id="PF02498">
    <property type="entry name" value="Bro-N"/>
    <property type="match status" value="1"/>
</dbReference>
<protein>
    <submittedName>
        <fullName evidence="2">Phage antirepressor</fullName>
    </submittedName>
</protein>
<reference evidence="2 3" key="1">
    <citation type="submission" date="2019-05" db="EMBL/GenBank/DDBJ databases">
        <authorList>
            <person name="Moore K."/>
            <person name="O'Neill P."/>
            <person name="Farbos A."/>
            <person name="Studholme D.J."/>
        </authorList>
    </citation>
    <scope>NUCLEOTIDE SEQUENCE [LARGE SCALE GENOMIC DNA]</scope>
    <source>
        <strain evidence="2 3">DSM 9128</strain>
    </source>
</reference>
<comment type="caution">
    <text evidence="2">The sequence shown here is derived from an EMBL/GenBank/DDBJ whole genome shotgun (WGS) entry which is preliminary data.</text>
</comment>
<dbReference type="EMBL" id="VASG01000002">
    <property type="protein sequence ID" value="TLP76713.1"/>
    <property type="molecule type" value="Genomic_DNA"/>
</dbReference>